<dbReference type="InterPro" id="IPR013762">
    <property type="entry name" value="Integrase-like_cat_sf"/>
</dbReference>
<sequence>MECFQEWPVACVPALQTVLKEAGDELMQRRAQNVLTKYTEFSRAHAGAVQLGVNLARQFRTHLQATLSATTANSQFRIIYRIGILSSDLLVRDWFFENAPDMRVQDRILASPWWPDYMRLLAPEMLEARQADGRQILGELDNYLRFRQRHPQLPADGLIDQMFLTEEQTSLRKYLRMGKLVVGLELLDPGTPELAILRTEMLHLHREAYPPQGLDARARHLPEVEELLRRARKIGKKGRGAPYSEAATRGHRFALTVLHDVLMENGQSFSLNRAALDIFVDHVVKQHERYRENHNAEDCWTATSCATVLKSLIPFVEGKHLRADLNATADYFCGEATLEIKAKERKLAQHPLTLESYFESAAKLFEAAMHETRIAIRNPKCIGAGLIALLVFYPLRRADVRKLRVGVDIKRTPRGWQLIAGSTQKAGTPIEPVRLPDEATPFLDGALLQGVMSEHLWQTYEERIGKPLFPSRKTGDFYSAQGLSELFRRESGFGFGPHIMRSLWVDALVAEGEDRQTISAMLQHRNLMSQKEYEVFATKIRRSKAIQHVTDLANRALAIPGLS</sequence>
<dbReference type="GO" id="GO:0015074">
    <property type="term" value="P:DNA integration"/>
    <property type="evidence" value="ECO:0007669"/>
    <property type="project" value="InterPro"/>
</dbReference>
<dbReference type="EMBL" id="BNAB01000010">
    <property type="protein sequence ID" value="GHE02640.1"/>
    <property type="molecule type" value="Genomic_DNA"/>
</dbReference>
<dbReference type="EMBL" id="FNOB01000011">
    <property type="protein sequence ID" value="SDX19896.1"/>
    <property type="molecule type" value="Genomic_DNA"/>
</dbReference>
<keyword evidence="1" id="KW-0233">DNA recombination</keyword>
<dbReference type="SUPFAM" id="SSF56349">
    <property type="entry name" value="DNA breaking-rejoining enzymes"/>
    <property type="match status" value="1"/>
</dbReference>
<proteinExistence type="predicted"/>
<dbReference type="GO" id="GO:0006310">
    <property type="term" value="P:DNA recombination"/>
    <property type="evidence" value="ECO:0007669"/>
    <property type="project" value="UniProtKB-KW"/>
</dbReference>
<reference evidence="2" key="1">
    <citation type="journal article" date="2014" name="Int. J. Syst. Evol. Microbiol.">
        <title>Complete genome sequence of Corynebacterium casei LMG S-19264T (=DSM 44701T), isolated from a smear-ripened cheese.</title>
        <authorList>
            <consortium name="US DOE Joint Genome Institute (JGI-PGF)"/>
            <person name="Walter F."/>
            <person name="Albersmeier A."/>
            <person name="Kalinowski J."/>
            <person name="Ruckert C."/>
        </authorList>
    </citation>
    <scope>NUCLEOTIDE SEQUENCE</scope>
    <source>
        <strain evidence="2">CGMCC 1.10859</strain>
    </source>
</reference>
<keyword evidence="4" id="KW-1185">Reference proteome</keyword>
<dbReference type="GO" id="GO:0003677">
    <property type="term" value="F:DNA binding"/>
    <property type="evidence" value="ECO:0007669"/>
    <property type="project" value="InterPro"/>
</dbReference>
<protein>
    <submittedName>
        <fullName evidence="2">Uncharacterized protein</fullName>
    </submittedName>
</protein>
<organism evidence="2 5">
    <name type="scientific">Allgaiera indica</name>
    <dbReference type="NCBI Taxonomy" id="765699"/>
    <lineage>
        <taxon>Bacteria</taxon>
        <taxon>Pseudomonadati</taxon>
        <taxon>Pseudomonadota</taxon>
        <taxon>Alphaproteobacteria</taxon>
        <taxon>Rhodobacterales</taxon>
        <taxon>Paracoccaceae</taxon>
        <taxon>Allgaiera</taxon>
    </lineage>
</organism>
<reference evidence="2" key="3">
    <citation type="submission" date="2023-06" db="EMBL/GenBank/DDBJ databases">
        <authorList>
            <person name="Sun Q."/>
            <person name="Zhou Y."/>
        </authorList>
    </citation>
    <scope>NUCLEOTIDE SEQUENCE</scope>
    <source>
        <strain evidence="2">CGMCC 1.10859</strain>
    </source>
</reference>
<evidence type="ECO:0000313" key="2">
    <source>
        <dbReference type="EMBL" id="GHE02640.1"/>
    </source>
</evidence>
<dbReference type="RefSeq" id="WP_035845969.1">
    <property type="nucleotide sequence ID" value="NZ_BNAB01000010.1"/>
</dbReference>
<reference evidence="3 4" key="2">
    <citation type="submission" date="2016-10" db="EMBL/GenBank/DDBJ databases">
        <authorList>
            <person name="Varghese N."/>
            <person name="Submissions S."/>
        </authorList>
    </citation>
    <scope>NUCLEOTIDE SEQUENCE [LARGE SCALE GENOMIC DNA]</scope>
    <source>
        <strain evidence="3 4">DSM 24802</strain>
    </source>
</reference>
<dbReference type="Gene3D" id="1.10.443.10">
    <property type="entry name" value="Intergrase catalytic core"/>
    <property type="match status" value="1"/>
</dbReference>
<evidence type="ECO:0000256" key="1">
    <source>
        <dbReference type="ARBA" id="ARBA00023172"/>
    </source>
</evidence>
<accession>A0AAN4US86</accession>
<comment type="caution">
    <text evidence="2">The sequence shown here is derived from an EMBL/GenBank/DDBJ whole genome shotgun (WGS) entry which is preliminary data.</text>
</comment>
<name>A0AAN4US86_9RHOB</name>
<dbReference type="Proteomes" id="UP000199541">
    <property type="component" value="Unassembled WGS sequence"/>
</dbReference>
<dbReference type="Proteomes" id="UP000634647">
    <property type="component" value="Unassembled WGS sequence"/>
</dbReference>
<evidence type="ECO:0000313" key="4">
    <source>
        <dbReference type="Proteomes" id="UP000199541"/>
    </source>
</evidence>
<evidence type="ECO:0000313" key="3">
    <source>
        <dbReference type="EMBL" id="SDX19896.1"/>
    </source>
</evidence>
<dbReference type="AlphaFoldDB" id="A0AAN4US86"/>
<gene>
    <name evidence="2" type="ORF">GCM10008024_22990</name>
    <name evidence="3" type="ORF">SAMN05444006_111129</name>
</gene>
<evidence type="ECO:0000313" key="5">
    <source>
        <dbReference type="Proteomes" id="UP000634647"/>
    </source>
</evidence>
<dbReference type="InterPro" id="IPR011010">
    <property type="entry name" value="DNA_brk_join_enz"/>
</dbReference>